<sequence>MCAVGKRRGGSRNASFEELMEATPGPLSVPVWKASKQSSKEAGGRSLNDDDGEIYAVWSSPLSSQFPSKRFSCGKHLSAALAE</sequence>
<evidence type="ECO:0000256" key="1">
    <source>
        <dbReference type="SAM" id="MobiDB-lite"/>
    </source>
</evidence>
<evidence type="ECO:0000313" key="3">
    <source>
        <dbReference type="Proteomes" id="UP000274429"/>
    </source>
</evidence>
<gene>
    <name evidence="2" type="ORF">TTAC_LOCUS10723</name>
</gene>
<reference evidence="2 3" key="2">
    <citation type="submission" date="2018-11" db="EMBL/GenBank/DDBJ databases">
        <authorList>
            <consortium name="Pathogen Informatics"/>
        </authorList>
    </citation>
    <scope>NUCLEOTIDE SEQUENCE [LARGE SCALE GENOMIC DNA]</scope>
</reference>
<feature type="region of interest" description="Disordered" evidence="1">
    <location>
        <begin position="1"/>
        <end position="51"/>
    </location>
</feature>
<evidence type="ECO:0000313" key="4">
    <source>
        <dbReference type="WBParaSite" id="TTAC_0001074001-mRNA-1"/>
    </source>
</evidence>
<dbReference type="Proteomes" id="UP000274429">
    <property type="component" value="Unassembled WGS sequence"/>
</dbReference>
<keyword evidence="3" id="KW-1185">Reference proteome</keyword>
<protein>
    <submittedName>
        <fullName evidence="2 4">Uncharacterized protein</fullName>
    </submittedName>
</protein>
<feature type="compositionally biased region" description="Basic residues" evidence="1">
    <location>
        <begin position="1"/>
        <end position="10"/>
    </location>
</feature>
<dbReference type="EMBL" id="UYWX01022123">
    <property type="protein sequence ID" value="VDM35703.1"/>
    <property type="molecule type" value="Genomic_DNA"/>
</dbReference>
<proteinExistence type="predicted"/>
<organism evidence="4">
    <name type="scientific">Hydatigena taeniaeformis</name>
    <name type="common">Feline tapeworm</name>
    <name type="synonym">Taenia taeniaeformis</name>
    <dbReference type="NCBI Taxonomy" id="6205"/>
    <lineage>
        <taxon>Eukaryota</taxon>
        <taxon>Metazoa</taxon>
        <taxon>Spiralia</taxon>
        <taxon>Lophotrochozoa</taxon>
        <taxon>Platyhelminthes</taxon>
        <taxon>Cestoda</taxon>
        <taxon>Eucestoda</taxon>
        <taxon>Cyclophyllidea</taxon>
        <taxon>Taeniidae</taxon>
        <taxon>Hydatigera</taxon>
    </lineage>
</organism>
<evidence type="ECO:0000313" key="2">
    <source>
        <dbReference type="EMBL" id="VDM35703.1"/>
    </source>
</evidence>
<dbReference type="AlphaFoldDB" id="A0A0R3XB13"/>
<reference evidence="4" key="1">
    <citation type="submission" date="2017-02" db="UniProtKB">
        <authorList>
            <consortium name="WormBaseParasite"/>
        </authorList>
    </citation>
    <scope>IDENTIFICATION</scope>
</reference>
<dbReference type="WBParaSite" id="TTAC_0001074001-mRNA-1">
    <property type="protein sequence ID" value="TTAC_0001074001-mRNA-1"/>
    <property type="gene ID" value="TTAC_0001074001"/>
</dbReference>
<accession>A0A0R3XB13</accession>
<name>A0A0R3XB13_HYDTA</name>